<name>A0A521B4T0_9FLAO</name>
<comment type="catalytic activity">
    <reaction evidence="4">
        <text>a 2'-deoxycytidine in DNA + S-adenosyl-L-methionine = a 5-methyl-2'-deoxycytidine in DNA + S-adenosyl-L-homocysteine + H(+)</text>
        <dbReference type="Rhea" id="RHEA:13681"/>
        <dbReference type="Rhea" id="RHEA-COMP:11369"/>
        <dbReference type="Rhea" id="RHEA-COMP:11370"/>
        <dbReference type="ChEBI" id="CHEBI:15378"/>
        <dbReference type="ChEBI" id="CHEBI:57856"/>
        <dbReference type="ChEBI" id="CHEBI:59789"/>
        <dbReference type="ChEBI" id="CHEBI:85452"/>
        <dbReference type="ChEBI" id="CHEBI:85454"/>
        <dbReference type="EC" id="2.1.1.37"/>
    </reaction>
</comment>
<dbReference type="InterPro" id="IPR001525">
    <property type="entry name" value="C5_MeTfrase"/>
</dbReference>
<dbReference type="Gene3D" id="3.40.50.150">
    <property type="entry name" value="Vaccinia Virus protein VP39"/>
    <property type="match status" value="1"/>
</dbReference>
<reference evidence="5 6" key="1">
    <citation type="submission" date="2017-05" db="EMBL/GenBank/DDBJ databases">
        <authorList>
            <person name="Varghese N."/>
            <person name="Submissions S."/>
        </authorList>
    </citation>
    <scope>NUCLEOTIDE SEQUENCE [LARGE SCALE GENOMIC DNA]</scope>
    <source>
        <strain evidence="5 6">DSM 29982</strain>
    </source>
</reference>
<dbReference type="Pfam" id="PF00145">
    <property type="entry name" value="DNA_methylase"/>
    <property type="match status" value="1"/>
</dbReference>
<keyword evidence="2 5" id="KW-0808">Transferase</keyword>
<evidence type="ECO:0000313" key="6">
    <source>
        <dbReference type="Proteomes" id="UP000319267"/>
    </source>
</evidence>
<sequence>MKVLNLYAGIGGNRKNWTDVTVTAVELDPQLAAVYAEHFPQDTVVVGDAHQYLIDHHNEFDFIWSSPPCQSHSSFRQNICVRFRGTPAVFPDMRLYQEILFLRHNAGCLWTVENVKPYYTSLIESNAALQRHLFWANFEIPDTEIQASVKIRYAQIADLEEALGFSIRASSIPNKRQVLRNCVDPQLGLHILNSARSVWRKKVKMSKTRKNGKRIG</sequence>
<keyword evidence="6" id="KW-1185">Reference proteome</keyword>
<dbReference type="GO" id="GO:0032259">
    <property type="term" value="P:methylation"/>
    <property type="evidence" value="ECO:0007669"/>
    <property type="project" value="UniProtKB-KW"/>
</dbReference>
<dbReference type="EMBL" id="FXTQ01000001">
    <property type="protein sequence ID" value="SMO42092.1"/>
    <property type="molecule type" value="Genomic_DNA"/>
</dbReference>
<evidence type="ECO:0000313" key="5">
    <source>
        <dbReference type="EMBL" id="SMO42092.1"/>
    </source>
</evidence>
<dbReference type="RefSeq" id="WP_111377018.1">
    <property type="nucleotide sequence ID" value="NZ_CP043612.1"/>
</dbReference>
<dbReference type="AlphaFoldDB" id="A0A521B4T0"/>
<evidence type="ECO:0000256" key="2">
    <source>
        <dbReference type="ARBA" id="ARBA00022679"/>
    </source>
</evidence>
<organism evidence="5 6">
    <name type="scientific">Flavobacterium nitrogenifigens</name>
    <dbReference type="NCBI Taxonomy" id="1617283"/>
    <lineage>
        <taxon>Bacteria</taxon>
        <taxon>Pseudomonadati</taxon>
        <taxon>Bacteroidota</taxon>
        <taxon>Flavobacteriia</taxon>
        <taxon>Flavobacteriales</taxon>
        <taxon>Flavobacteriaceae</taxon>
        <taxon>Flavobacterium</taxon>
    </lineage>
</organism>
<evidence type="ECO:0000256" key="4">
    <source>
        <dbReference type="ARBA" id="ARBA00047422"/>
    </source>
</evidence>
<accession>A0A521B4T0</accession>
<keyword evidence="1 5" id="KW-0489">Methyltransferase</keyword>
<dbReference type="GO" id="GO:0003886">
    <property type="term" value="F:DNA (cytosine-5-)-methyltransferase activity"/>
    <property type="evidence" value="ECO:0007669"/>
    <property type="project" value="UniProtKB-EC"/>
</dbReference>
<dbReference type="InterPro" id="IPR029063">
    <property type="entry name" value="SAM-dependent_MTases_sf"/>
</dbReference>
<keyword evidence="3" id="KW-0680">Restriction system</keyword>
<dbReference type="SUPFAM" id="SSF53335">
    <property type="entry name" value="S-adenosyl-L-methionine-dependent methyltransferases"/>
    <property type="match status" value="1"/>
</dbReference>
<proteinExistence type="predicted"/>
<protein>
    <submittedName>
        <fullName evidence="5">DNA (Cytosine-5)-methyltransferase 1</fullName>
    </submittedName>
</protein>
<gene>
    <name evidence="5" type="ORF">SAMN06265220_101675</name>
</gene>
<evidence type="ECO:0000256" key="3">
    <source>
        <dbReference type="ARBA" id="ARBA00022747"/>
    </source>
</evidence>
<evidence type="ECO:0000256" key="1">
    <source>
        <dbReference type="ARBA" id="ARBA00022603"/>
    </source>
</evidence>
<dbReference type="GO" id="GO:0009307">
    <property type="term" value="P:DNA restriction-modification system"/>
    <property type="evidence" value="ECO:0007669"/>
    <property type="project" value="UniProtKB-KW"/>
</dbReference>
<dbReference type="OrthoDB" id="9813719at2"/>
<dbReference type="Proteomes" id="UP000319267">
    <property type="component" value="Unassembled WGS sequence"/>
</dbReference>